<comment type="subcellular location">
    <subcellularLocation>
        <location evidence="5">Cytoplasm</location>
    </subcellularLocation>
</comment>
<dbReference type="HAMAP" id="MF_00014">
    <property type="entry name" value="Ribosome_mat_RimM"/>
    <property type="match status" value="1"/>
</dbReference>
<keyword evidence="2 5" id="KW-0690">Ribosome biogenesis</keyword>
<dbReference type="InterPro" id="IPR011961">
    <property type="entry name" value="RimM"/>
</dbReference>
<sequence length="176" mass="19159">MAASSARPFVVLGKIVGAYGVQGWVRVHPFADDPHAWSKLPAWWLGQENAPSADWRETAVLRSRVHLGALVAQLAGVADRDAAEALKGTLVGVPREALPPAGKDEYYWDDLIGLEVVNVRGERLGEVDSLIETGANDVLCVRAGDGRELLLPFVGTVVLDVDLAQKRIRVDWEADW</sequence>
<dbReference type="SUPFAM" id="SSF50346">
    <property type="entry name" value="PRC-barrel domain"/>
    <property type="match status" value="1"/>
</dbReference>
<name>A0A974SSW9_9RHOO</name>
<evidence type="ECO:0000256" key="5">
    <source>
        <dbReference type="HAMAP-Rule" id="MF_00014"/>
    </source>
</evidence>
<evidence type="ECO:0000256" key="3">
    <source>
        <dbReference type="ARBA" id="ARBA00022552"/>
    </source>
</evidence>
<dbReference type="NCBIfam" id="TIGR02273">
    <property type="entry name" value="16S_RimM"/>
    <property type="match status" value="1"/>
</dbReference>
<dbReference type="GO" id="GO:0043022">
    <property type="term" value="F:ribosome binding"/>
    <property type="evidence" value="ECO:0007669"/>
    <property type="project" value="InterPro"/>
</dbReference>
<dbReference type="GO" id="GO:0005840">
    <property type="term" value="C:ribosome"/>
    <property type="evidence" value="ECO:0007669"/>
    <property type="project" value="InterPro"/>
</dbReference>
<organism evidence="8 9">
    <name type="scientific">Azospira restricta</name>
    <dbReference type="NCBI Taxonomy" id="404405"/>
    <lineage>
        <taxon>Bacteria</taxon>
        <taxon>Pseudomonadati</taxon>
        <taxon>Pseudomonadota</taxon>
        <taxon>Betaproteobacteria</taxon>
        <taxon>Rhodocyclales</taxon>
        <taxon>Rhodocyclaceae</taxon>
        <taxon>Azospira</taxon>
    </lineage>
</organism>
<comment type="similarity">
    <text evidence="5">Belongs to the RimM family.</text>
</comment>
<keyword evidence="9" id="KW-1185">Reference proteome</keyword>
<dbReference type="AlphaFoldDB" id="A0A974SSW9"/>
<dbReference type="GO" id="GO:0042274">
    <property type="term" value="P:ribosomal small subunit biogenesis"/>
    <property type="evidence" value="ECO:0007669"/>
    <property type="project" value="UniProtKB-UniRule"/>
</dbReference>
<evidence type="ECO:0000313" key="8">
    <source>
        <dbReference type="EMBL" id="QRJ65789.1"/>
    </source>
</evidence>
<proteinExistence type="inferred from homology"/>
<dbReference type="InterPro" id="IPR036976">
    <property type="entry name" value="RimM_N_sf"/>
</dbReference>
<feature type="domain" description="Ribosome maturation factor RimM PRC barrel" evidence="7">
    <location>
        <begin position="108"/>
        <end position="175"/>
    </location>
</feature>
<dbReference type="InterPro" id="IPR009000">
    <property type="entry name" value="Transl_B-barrel_sf"/>
</dbReference>
<reference evidence="8" key="1">
    <citation type="submission" date="2020-11" db="EMBL/GenBank/DDBJ databases">
        <title>Azospira restricta DSM 18626 genome sequence.</title>
        <authorList>
            <person name="Moe W.M."/>
        </authorList>
    </citation>
    <scope>NUCLEOTIDE SEQUENCE</scope>
    <source>
        <strain evidence="8">DSM 18626</strain>
    </source>
</reference>
<comment type="domain">
    <text evidence="5">The PRC barrel domain binds ribosomal protein uS19.</text>
</comment>
<evidence type="ECO:0000259" key="7">
    <source>
        <dbReference type="Pfam" id="PF24986"/>
    </source>
</evidence>
<dbReference type="Pfam" id="PF24986">
    <property type="entry name" value="PRC_RimM"/>
    <property type="match status" value="1"/>
</dbReference>
<evidence type="ECO:0000256" key="2">
    <source>
        <dbReference type="ARBA" id="ARBA00022517"/>
    </source>
</evidence>
<evidence type="ECO:0000256" key="4">
    <source>
        <dbReference type="ARBA" id="ARBA00023186"/>
    </source>
</evidence>
<dbReference type="GO" id="GO:0006364">
    <property type="term" value="P:rRNA processing"/>
    <property type="evidence" value="ECO:0007669"/>
    <property type="project" value="UniProtKB-UniRule"/>
</dbReference>
<keyword evidence="3 5" id="KW-0698">rRNA processing</keyword>
<protein>
    <recommendedName>
        <fullName evidence="5">Ribosome maturation factor RimM</fullName>
    </recommendedName>
</protein>
<dbReference type="Proteomes" id="UP000663444">
    <property type="component" value="Chromosome"/>
</dbReference>
<accession>A0A974SSW9</accession>
<dbReference type="InterPro" id="IPR011033">
    <property type="entry name" value="PRC_barrel-like_sf"/>
</dbReference>
<evidence type="ECO:0000256" key="1">
    <source>
        <dbReference type="ARBA" id="ARBA00022490"/>
    </source>
</evidence>
<dbReference type="SUPFAM" id="SSF50447">
    <property type="entry name" value="Translation proteins"/>
    <property type="match status" value="1"/>
</dbReference>
<dbReference type="PANTHER" id="PTHR33692">
    <property type="entry name" value="RIBOSOME MATURATION FACTOR RIMM"/>
    <property type="match status" value="1"/>
</dbReference>
<dbReference type="Gene3D" id="2.40.30.60">
    <property type="entry name" value="RimM"/>
    <property type="match status" value="1"/>
</dbReference>
<dbReference type="RefSeq" id="WP_203389299.1">
    <property type="nucleotide sequence ID" value="NZ_JBHSLJ010000001.1"/>
</dbReference>
<evidence type="ECO:0000259" key="6">
    <source>
        <dbReference type="Pfam" id="PF01782"/>
    </source>
</evidence>
<dbReference type="EMBL" id="CP064781">
    <property type="protein sequence ID" value="QRJ65789.1"/>
    <property type="molecule type" value="Genomic_DNA"/>
</dbReference>
<keyword evidence="4 5" id="KW-0143">Chaperone</keyword>
<dbReference type="InterPro" id="IPR002676">
    <property type="entry name" value="RimM_N"/>
</dbReference>
<comment type="function">
    <text evidence="5">An accessory protein needed during the final step in the assembly of 30S ribosomal subunit, possibly for assembly of the head region. Essential for efficient processing of 16S rRNA. May be needed both before and after RbfA during the maturation of 16S rRNA. It has affinity for free ribosomal 30S subunits but not for 70S ribosomes.</text>
</comment>
<comment type="subunit">
    <text evidence="5">Binds ribosomal protein uS19.</text>
</comment>
<dbReference type="KEGG" id="ares:IWH25_17175"/>
<dbReference type="GO" id="GO:0005737">
    <property type="term" value="C:cytoplasm"/>
    <property type="evidence" value="ECO:0007669"/>
    <property type="project" value="UniProtKB-SubCell"/>
</dbReference>
<keyword evidence="1 5" id="KW-0963">Cytoplasm</keyword>
<dbReference type="Gene3D" id="2.30.30.240">
    <property type="entry name" value="PRC-barrel domain"/>
    <property type="match status" value="1"/>
</dbReference>
<feature type="domain" description="RimM N-terminal" evidence="6">
    <location>
        <begin position="12"/>
        <end position="96"/>
    </location>
</feature>
<evidence type="ECO:0000313" key="9">
    <source>
        <dbReference type="Proteomes" id="UP000663444"/>
    </source>
</evidence>
<dbReference type="InterPro" id="IPR056792">
    <property type="entry name" value="PRC_RimM"/>
</dbReference>
<dbReference type="PANTHER" id="PTHR33692:SF1">
    <property type="entry name" value="RIBOSOME MATURATION FACTOR RIMM"/>
    <property type="match status" value="1"/>
</dbReference>
<dbReference type="Pfam" id="PF01782">
    <property type="entry name" value="RimM"/>
    <property type="match status" value="1"/>
</dbReference>
<gene>
    <name evidence="5 8" type="primary">rimM</name>
    <name evidence="8" type="ORF">IWH25_17175</name>
</gene>